<comment type="similarity">
    <text evidence="1">Belongs to the ParD antitoxin family.</text>
</comment>
<dbReference type="CDD" id="cd22231">
    <property type="entry name" value="RHH_NikR_HicB-like"/>
    <property type="match status" value="1"/>
</dbReference>
<keyword evidence="2" id="KW-1277">Toxin-antitoxin system</keyword>
<evidence type="ECO:0000313" key="4">
    <source>
        <dbReference type="EMBL" id="MEN3228299.1"/>
    </source>
</evidence>
<evidence type="ECO:0000313" key="5">
    <source>
        <dbReference type="Proteomes" id="UP001404845"/>
    </source>
</evidence>
<dbReference type="EMBL" id="JAQYXL010000001">
    <property type="protein sequence ID" value="MEN3228299.1"/>
    <property type="molecule type" value="Genomic_DNA"/>
</dbReference>
<protein>
    <submittedName>
        <fullName evidence="4">Type II toxin-antitoxin system ParD family antitoxin</fullName>
    </submittedName>
</protein>
<evidence type="ECO:0000256" key="2">
    <source>
        <dbReference type="ARBA" id="ARBA00022649"/>
    </source>
</evidence>
<dbReference type="PANTHER" id="PTHR36582">
    <property type="entry name" value="ANTITOXIN PARD"/>
    <property type="match status" value="1"/>
</dbReference>
<dbReference type="Proteomes" id="UP001404845">
    <property type="component" value="Unassembled WGS sequence"/>
</dbReference>
<dbReference type="InterPro" id="IPR010985">
    <property type="entry name" value="Ribbon_hlx_hlx"/>
</dbReference>
<evidence type="ECO:0000256" key="1">
    <source>
        <dbReference type="ARBA" id="ARBA00008580"/>
    </source>
</evidence>
<dbReference type="InterPro" id="IPR022789">
    <property type="entry name" value="ParD"/>
</dbReference>
<name>A0ABU9ZAP5_9HYPH</name>
<reference evidence="4 5" key="1">
    <citation type="journal article" date="2023" name="PLoS ONE">
        <title>Complete genome assembly of Hawai'i environmental nontuberculous mycobacteria reveals unexpected co-isolation with methylobacteria.</title>
        <authorList>
            <person name="Hendrix J."/>
            <person name="Epperson L.E."/>
            <person name="Tong E.I."/>
            <person name="Chan Y.L."/>
            <person name="Hasan N.A."/>
            <person name="Dawrs S.N."/>
            <person name="Norton G.J."/>
            <person name="Virdi R."/>
            <person name="Crooks J.L."/>
            <person name="Chan E.D."/>
            <person name="Honda J.R."/>
            <person name="Strong M."/>
        </authorList>
    </citation>
    <scope>NUCLEOTIDE SEQUENCE [LARGE SCALE GENOMIC DNA]</scope>
    <source>
        <strain evidence="4 5">NJH_HI01</strain>
    </source>
</reference>
<dbReference type="PANTHER" id="PTHR36582:SF2">
    <property type="entry name" value="ANTITOXIN PARD"/>
    <property type="match status" value="1"/>
</dbReference>
<dbReference type="InterPro" id="IPR038296">
    <property type="entry name" value="ParD_sf"/>
</dbReference>
<evidence type="ECO:0000256" key="3">
    <source>
        <dbReference type="SAM" id="MobiDB-lite"/>
    </source>
</evidence>
<gene>
    <name evidence="4" type="ORF">PUR21_11725</name>
</gene>
<dbReference type="NCBIfam" id="TIGR02606">
    <property type="entry name" value="antidote_CC2985"/>
    <property type="match status" value="1"/>
</dbReference>
<comment type="caution">
    <text evidence="4">The sequence shown here is derived from an EMBL/GenBank/DDBJ whole genome shotgun (WGS) entry which is preliminary data.</text>
</comment>
<feature type="compositionally biased region" description="Basic and acidic residues" evidence="3">
    <location>
        <begin position="60"/>
        <end position="73"/>
    </location>
</feature>
<dbReference type="Pfam" id="PF03693">
    <property type="entry name" value="ParD_antitoxin"/>
    <property type="match status" value="1"/>
</dbReference>
<feature type="region of interest" description="Disordered" evidence="3">
    <location>
        <begin position="51"/>
        <end position="73"/>
    </location>
</feature>
<dbReference type="Gene3D" id="6.10.10.120">
    <property type="entry name" value="Antitoxin ParD1-like"/>
    <property type="match status" value="1"/>
</dbReference>
<dbReference type="RefSeq" id="WP_345970824.1">
    <property type="nucleotide sequence ID" value="NZ_JAQYXL010000001.1"/>
</dbReference>
<keyword evidence="5" id="KW-1185">Reference proteome</keyword>
<accession>A0ABU9ZAP5</accession>
<organism evidence="4 5">
    <name type="scientific">Methylorubrum rhodesianum</name>
    <dbReference type="NCBI Taxonomy" id="29427"/>
    <lineage>
        <taxon>Bacteria</taxon>
        <taxon>Pseudomonadati</taxon>
        <taxon>Pseudomonadota</taxon>
        <taxon>Alphaproteobacteria</taxon>
        <taxon>Hyphomicrobiales</taxon>
        <taxon>Methylobacteriaceae</taxon>
        <taxon>Methylorubrum</taxon>
    </lineage>
</organism>
<sequence length="73" mass="8017">MPKAPKTLNVSLTPELSQFIAVRVASGRYQSASEVVRAGLRLLERDEADWAARNGMQQTSERESRTGAGEQRG</sequence>
<dbReference type="SUPFAM" id="SSF47598">
    <property type="entry name" value="Ribbon-helix-helix"/>
    <property type="match status" value="1"/>
</dbReference>
<proteinExistence type="inferred from homology"/>